<evidence type="ECO:0008006" key="3">
    <source>
        <dbReference type="Google" id="ProtNLM"/>
    </source>
</evidence>
<comment type="caution">
    <text evidence="1">The sequence shown here is derived from an EMBL/GenBank/DDBJ whole genome shotgun (WGS) entry which is preliminary data.</text>
</comment>
<evidence type="ECO:0000313" key="1">
    <source>
        <dbReference type="EMBL" id="KAK6207979.1"/>
    </source>
</evidence>
<dbReference type="AlphaFoldDB" id="A0AAV9SVD8"/>
<dbReference type="InterPro" id="IPR011008">
    <property type="entry name" value="Dimeric_a/b-barrel"/>
</dbReference>
<sequence>MAITELIFPPLKAEEVIRTNFYSKIPSLLRDTFKVANGPNASAVARILKSTPANAENHKGYLAVFNWESLEKIQNFLKTPEFVGFKSSLVDYVDGPPVLQFFEAAPGVVPENTLHGSTHFFVIKAAGTEEQVNQARKYWGGITSTFSRIAGDEVKYHSGDGKLNYDGQFSGFSGWKSIEALNEALGQSEVQNQLQALFETCGSVSSFVLELKHVF</sequence>
<protein>
    <recommendedName>
        <fullName evidence="3">ABM domain-containing protein</fullName>
    </recommendedName>
</protein>
<dbReference type="EMBL" id="JASAOK010000053">
    <property type="protein sequence ID" value="KAK6207979.1"/>
    <property type="molecule type" value="Genomic_DNA"/>
</dbReference>
<name>A0AAV9SVD8_9PEZI</name>
<organism evidence="1 2">
    <name type="scientific">Colletotrichum tabaci</name>
    <dbReference type="NCBI Taxonomy" id="1209068"/>
    <lineage>
        <taxon>Eukaryota</taxon>
        <taxon>Fungi</taxon>
        <taxon>Dikarya</taxon>
        <taxon>Ascomycota</taxon>
        <taxon>Pezizomycotina</taxon>
        <taxon>Sordariomycetes</taxon>
        <taxon>Hypocreomycetidae</taxon>
        <taxon>Glomerellales</taxon>
        <taxon>Glomerellaceae</taxon>
        <taxon>Colletotrichum</taxon>
        <taxon>Colletotrichum destructivum species complex</taxon>
    </lineage>
</organism>
<accession>A0AAV9SVD8</accession>
<gene>
    <name evidence="1" type="ORF">QIS74_13060</name>
</gene>
<evidence type="ECO:0000313" key="2">
    <source>
        <dbReference type="Proteomes" id="UP001327957"/>
    </source>
</evidence>
<dbReference type="Gene3D" id="3.30.70.100">
    <property type="match status" value="1"/>
</dbReference>
<dbReference type="Proteomes" id="UP001327957">
    <property type="component" value="Unassembled WGS sequence"/>
</dbReference>
<reference evidence="1 2" key="1">
    <citation type="submission" date="2023-04" db="EMBL/GenBank/DDBJ databases">
        <title>Colletotrichum tabacum stain YC1 causing leaf anthracnose on Nicotiana tabacum(L.) cv.</title>
        <authorList>
            <person name="Ji Z."/>
            <person name="Wang M."/>
            <person name="Zhang J."/>
            <person name="Wang N."/>
            <person name="Zhou Z."/>
        </authorList>
    </citation>
    <scope>NUCLEOTIDE SEQUENCE [LARGE SCALE GENOMIC DNA]</scope>
    <source>
        <strain evidence="1 2">YC1</strain>
    </source>
</reference>
<keyword evidence="2" id="KW-1185">Reference proteome</keyword>
<proteinExistence type="predicted"/>
<dbReference type="SUPFAM" id="SSF54909">
    <property type="entry name" value="Dimeric alpha+beta barrel"/>
    <property type="match status" value="1"/>
</dbReference>